<dbReference type="GO" id="GO:0009847">
    <property type="term" value="P:spore germination"/>
    <property type="evidence" value="ECO:0007669"/>
    <property type="project" value="InterPro"/>
</dbReference>
<keyword evidence="4" id="KW-0309">Germination</keyword>
<comment type="similarity">
    <text evidence="2">Belongs to the amino acid-polyamine-organocation (APC) superfamily. Spore germination protein (SGP) (TC 2.A.3.9) family.</text>
</comment>
<feature type="transmembrane region" description="Helical" evidence="8">
    <location>
        <begin position="222"/>
        <end position="244"/>
    </location>
</feature>
<feature type="transmembrane region" description="Helical" evidence="8">
    <location>
        <begin position="83"/>
        <end position="107"/>
    </location>
</feature>
<sequence length="372" mass="41065">MERKDKDKLDTLQMTCLMIAYTTGSSIVFIPNSISEVARSTSWLSMLISFSYGIIVLFCVLYLHRAHNGVSLIEYSRSLIGNVLTYFLSLPLILMLFFSLPGVVAGIGEFLSSVMMTETPGFVFDSLIFMIAAFTVRSGVKVMARMFVLLVGIMLALTLLVLLMAIPNYDPLYLLPFFSNGIRPVLHGAFISAGFPFGEIFLFSMVFPFVRGNGKMASVKSMYLAYGLSGSVLLLSVVCNLMAFGPATGTLKYSLYSLASVIQIADFIQRIEAIVVIALITGSFMKACIFLFILNQIMVKLLGLKDENTLVYPISLVSLMLSLTMFRTPAEFTKQVYTLWPFTVIFIGGAILFLLAVISLFKQKNRTSSAKG</sequence>
<comment type="caution">
    <text evidence="9">The sequence shown here is derived from an EMBL/GenBank/DDBJ whole genome shotgun (WGS) entry which is preliminary data.</text>
</comment>
<evidence type="ECO:0000256" key="6">
    <source>
        <dbReference type="ARBA" id="ARBA00022989"/>
    </source>
</evidence>
<keyword evidence="3" id="KW-0813">Transport</keyword>
<dbReference type="PANTHER" id="PTHR34975">
    <property type="entry name" value="SPORE GERMINATION PROTEIN A2"/>
    <property type="match status" value="1"/>
</dbReference>
<evidence type="ECO:0000256" key="8">
    <source>
        <dbReference type="SAM" id="Phobius"/>
    </source>
</evidence>
<gene>
    <name evidence="9" type="ORF">DFP95_10563</name>
</gene>
<evidence type="ECO:0000256" key="1">
    <source>
        <dbReference type="ARBA" id="ARBA00004141"/>
    </source>
</evidence>
<evidence type="ECO:0000313" key="10">
    <source>
        <dbReference type="Proteomes" id="UP000256869"/>
    </source>
</evidence>
<evidence type="ECO:0000313" key="9">
    <source>
        <dbReference type="EMBL" id="RED61635.1"/>
    </source>
</evidence>
<accession>A0A3D9IIV0</accession>
<reference evidence="9 10" key="1">
    <citation type="submission" date="2018-07" db="EMBL/GenBank/DDBJ databases">
        <title>Genomic Encyclopedia of Type Strains, Phase III (KMG-III): the genomes of soil and plant-associated and newly described type strains.</title>
        <authorList>
            <person name="Whitman W."/>
        </authorList>
    </citation>
    <scope>NUCLEOTIDE SEQUENCE [LARGE SCALE GENOMIC DNA]</scope>
    <source>
        <strain evidence="9 10">CECT 8236</strain>
    </source>
</reference>
<protein>
    <submittedName>
        <fullName evidence="9">Spore germination protein KB</fullName>
    </submittedName>
</protein>
<dbReference type="NCBIfam" id="TIGR00912">
    <property type="entry name" value="2A0309"/>
    <property type="match status" value="1"/>
</dbReference>
<feature type="transmembrane region" description="Helical" evidence="8">
    <location>
        <begin position="43"/>
        <end position="63"/>
    </location>
</feature>
<evidence type="ECO:0000256" key="4">
    <source>
        <dbReference type="ARBA" id="ARBA00022544"/>
    </source>
</evidence>
<feature type="transmembrane region" description="Helical" evidence="8">
    <location>
        <begin position="147"/>
        <end position="166"/>
    </location>
</feature>
<comment type="subcellular location">
    <subcellularLocation>
        <location evidence="1">Membrane</location>
        <topology evidence="1">Multi-pass membrane protein</topology>
    </subcellularLocation>
</comment>
<dbReference type="Pfam" id="PF03845">
    <property type="entry name" value="Spore_permease"/>
    <property type="match status" value="1"/>
</dbReference>
<dbReference type="GO" id="GO:0016020">
    <property type="term" value="C:membrane"/>
    <property type="evidence" value="ECO:0007669"/>
    <property type="project" value="UniProtKB-SubCell"/>
</dbReference>
<feature type="transmembrane region" description="Helical" evidence="8">
    <location>
        <begin position="12"/>
        <end position="31"/>
    </location>
</feature>
<dbReference type="AlphaFoldDB" id="A0A3D9IIV0"/>
<feature type="transmembrane region" description="Helical" evidence="8">
    <location>
        <begin position="273"/>
        <end position="297"/>
    </location>
</feature>
<name>A0A3D9IIV0_9BACL</name>
<dbReference type="InterPro" id="IPR004761">
    <property type="entry name" value="Spore_GerAB"/>
</dbReference>
<dbReference type="Proteomes" id="UP000256869">
    <property type="component" value="Unassembled WGS sequence"/>
</dbReference>
<dbReference type="Gene3D" id="1.20.1740.10">
    <property type="entry name" value="Amino acid/polyamine transporter I"/>
    <property type="match status" value="1"/>
</dbReference>
<dbReference type="PANTHER" id="PTHR34975:SF2">
    <property type="entry name" value="SPORE GERMINATION PROTEIN A2"/>
    <property type="match status" value="1"/>
</dbReference>
<organism evidence="9 10">
    <name type="scientific">Cohnella lupini</name>
    <dbReference type="NCBI Taxonomy" id="1294267"/>
    <lineage>
        <taxon>Bacteria</taxon>
        <taxon>Bacillati</taxon>
        <taxon>Bacillota</taxon>
        <taxon>Bacilli</taxon>
        <taxon>Bacillales</taxon>
        <taxon>Paenibacillaceae</taxon>
        <taxon>Cohnella</taxon>
    </lineage>
</organism>
<dbReference type="OrthoDB" id="2663541at2"/>
<feature type="transmembrane region" description="Helical" evidence="8">
    <location>
        <begin position="339"/>
        <end position="361"/>
    </location>
</feature>
<keyword evidence="6 8" id="KW-1133">Transmembrane helix</keyword>
<evidence type="ECO:0000256" key="5">
    <source>
        <dbReference type="ARBA" id="ARBA00022692"/>
    </source>
</evidence>
<keyword evidence="7 8" id="KW-0472">Membrane</keyword>
<evidence type="ECO:0000256" key="3">
    <source>
        <dbReference type="ARBA" id="ARBA00022448"/>
    </source>
</evidence>
<keyword evidence="10" id="KW-1185">Reference proteome</keyword>
<evidence type="ECO:0000256" key="7">
    <source>
        <dbReference type="ARBA" id="ARBA00023136"/>
    </source>
</evidence>
<feature type="transmembrane region" description="Helical" evidence="8">
    <location>
        <begin position="309"/>
        <end position="327"/>
    </location>
</feature>
<keyword evidence="5 8" id="KW-0812">Transmembrane</keyword>
<feature type="transmembrane region" description="Helical" evidence="8">
    <location>
        <begin position="119"/>
        <end position="140"/>
    </location>
</feature>
<dbReference type="RefSeq" id="WP_115992675.1">
    <property type="nucleotide sequence ID" value="NZ_QRDY01000005.1"/>
</dbReference>
<evidence type="ECO:0000256" key="2">
    <source>
        <dbReference type="ARBA" id="ARBA00007998"/>
    </source>
</evidence>
<feature type="transmembrane region" description="Helical" evidence="8">
    <location>
        <begin position="186"/>
        <end position="210"/>
    </location>
</feature>
<dbReference type="EMBL" id="QRDY01000005">
    <property type="protein sequence ID" value="RED61635.1"/>
    <property type="molecule type" value="Genomic_DNA"/>
</dbReference>
<proteinExistence type="inferred from homology"/>